<proteinExistence type="predicted"/>
<dbReference type="InterPro" id="IPR029044">
    <property type="entry name" value="Nucleotide-diphossugar_trans"/>
</dbReference>
<gene>
    <name evidence="1" type="ORF">JEM65_07960</name>
</gene>
<sequence>MRIKDFLLRFRFEVTYYYNELFNPTVKAQRKDYKTIPIIIISFNQLFYLKQSLEFLTKSSYTNIVILDNNSTYPPLLKFFNTLNSNITLHRLETNYGHRVFWNQKEIFNRYAKGYFVVTDPDIVPLSECPHDFLNYFKIILDNNPEVNKVGFSLKIDDIPNENNLKESILKWEAKFWKNQNLDGNYVAGIDTTFALYRPKSIKPIWQNFFKAIRTKYPYIAIHGGWYMDSSNLTEEQDYYIKTVNKSSSWLNFKEEGKLKSYKIDIE</sequence>
<dbReference type="EMBL" id="JAEHJZ010000017">
    <property type="protein sequence ID" value="MBJ7880581.1"/>
    <property type="molecule type" value="Genomic_DNA"/>
</dbReference>
<dbReference type="Gene3D" id="3.90.550.10">
    <property type="entry name" value="Spore Coat Polysaccharide Biosynthesis Protein SpsA, Chain A"/>
    <property type="match status" value="1"/>
</dbReference>
<comment type="caution">
    <text evidence="1">The sequence shown here is derived from an EMBL/GenBank/DDBJ whole genome shotgun (WGS) entry which is preliminary data.</text>
</comment>
<protein>
    <submittedName>
        <fullName evidence="1">Glycosyltransferase family 2 protein</fullName>
    </submittedName>
</protein>
<reference evidence="1 2" key="1">
    <citation type="submission" date="2020-09" db="EMBL/GenBank/DDBJ databases">
        <title>Draft genome of Gelidibacter salicanalis PAMC21136.</title>
        <authorList>
            <person name="Park H."/>
        </authorList>
    </citation>
    <scope>NUCLEOTIDE SEQUENCE [LARGE SCALE GENOMIC DNA]</scope>
    <source>
        <strain evidence="1 2">PAMC21136</strain>
    </source>
</reference>
<dbReference type="AlphaFoldDB" id="A0A934KJE4"/>
<name>A0A934KJE4_9FLAO</name>
<evidence type="ECO:0000313" key="2">
    <source>
        <dbReference type="Proteomes" id="UP000662373"/>
    </source>
</evidence>
<keyword evidence="2" id="KW-1185">Reference proteome</keyword>
<dbReference type="SUPFAM" id="SSF53448">
    <property type="entry name" value="Nucleotide-diphospho-sugar transferases"/>
    <property type="match status" value="1"/>
</dbReference>
<organism evidence="1 2">
    <name type="scientific">Gelidibacter salicanalis</name>
    <dbReference type="NCBI Taxonomy" id="291193"/>
    <lineage>
        <taxon>Bacteria</taxon>
        <taxon>Pseudomonadati</taxon>
        <taxon>Bacteroidota</taxon>
        <taxon>Flavobacteriia</taxon>
        <taxon>Flavobacteriales</taxon>
        <taxon>Flavobacteriaceae</taxon>
        <taxon>Gelidibacter</taxon>
    </lineage>
</organism>
<dbReference type="CDD" id="cd00761">
    <property type="entry name" value="Glyco_tranf_GTA_type"/>
    <property type="match status" value="1"/>
</dbReference>
<dbReference type="Proteomes" id="UP000662373">
    <property type="component" value="Unassembled WGS sequence"/>
</dbReference>
<evidence type="ECO:0000313" key="1">
    <source>
        <dbReference type="EMBL" id="MBJ7880581.1"/>
    </source>
</evidence>
<dbReference type="RefSeq" id="WP_199598416.1">
    <property type="nucleotide sequence ID" value="NZ_JAEHJZ010000017.1"/>
</dbReference>
<accession>A0A934KJE4</accession>